<dbReference type="EMBL" id="JACMSC010000002">
    <property type="protein sequence ID" value="KAG6531923.1"/>
    <property type="molecule type" value="Genomic_DNA"/>
</dbReference>
<dbReference type="Pfam" id="PF00564">
    <property type="entry name" value="PB1"/>
    <property type="match status" value="1"/>
</dbReference>
<feature type="domain" description="PB1" evidence="1">
    <location>
        <begin position="13"/>
        <end position="103"/>
    </location>
</feature>
<evidence type="ECO:0000313" key="2">
    <source>
        <dbReference type="EMBL" id="KAG6531923.1"/>
    </source>
</evidence>
<organism evidence="2 3">
    <name type="scientific">Zingiber officinale</name>
    <name type="common">Ginger</name>
    <name type="synonym">Amomum zingiber</name>
    <dbReference type="NCBI Taxonomy" id="94328"/>
    <lineage>
        <taxon>Eukaryota</taxon>
        <taxon>Viridiplantae</taxon>
        <taxon>Streptophyta</taxon>
        <taxon>Embryophyta</taxon>
        <taxon>Tracheophyta</taxon>
        <taxon>Spermatophyta</taxon>
        <taxon>Magnoliopsida</taxon>
        <taxon>Liliopsida</taxon>
        <taxon>Zingiberales</taxon>
        <taxon>Zingiberaceae</taxon>
        <taxon>Zingiber</taxon>
    </lineage>
</organism>
<dbReference type="CDD" id="cd06410">
    <property type="entry name" value="PB1_UP2"/>
    <property type="match status" value="1"/>
</dbReference>
<dbReference type="PANTHER" id="PTHR31066:SF85">
    <property type="entry name" value="OS02G0809100 PROTEIN"/>
    <property type="match status" value="1"/>
</dbReference>
<dbReference type="InterPro" id="IPR000270">
    <property type="entry name" value="PB1_dom"/>
</dbReference>
<accession>A0A8J5HR99</accession>
<keyword evidence="3" id="KW-1185">Reference proteome</keyword>
<dbReference type="Gene3D" id="3.10.20.90">
    <property type="entry name" value="Phosphatidylinositol 3-kinase Catalytic Subunit, Chain A, domain 1"/>
    <property type="match status" value="1"/>
</dbReference>
<dbReference type="SUPFAM" id="SSF54277">
    <property type="entry name" value="CAD &amp; PB1 domains"/>
    <property type="match status" value="1"/>
</dbReference>
<proteinExistence type="predicted"/>
<evidence type="ECO:0000313" key="3">
    <source>
        <dbReference type="Proteomes" id="UP000734854"/>
    </source>
</evidence>
<evidence type="ECO:0000259" key="1">
    <source>
        <dbReference type="SMART" id="SM00666"/>
    </source>
</evidence>
<reference evidence="2 3" key="1">
    <citation type="submission" date="2020-08" db="EMBL/GenBank/DDBJ databases">
        <title>Plant Genome Project.</title>
        <authorList>
            <person name="Zhang R.-G."/>
        </authorList>
    </citation>
    <scope>NUCLEOTIDE SEQUENCE [LARGE SCALE GENOMIC DNA]</scope>
    <source>
        <tissue evidence="2">Rhizome</tissue>
    </source>
</reference>
<protein>
    <recommendedName>
        <fullName evidence="1">PB1 domain-containing protein</fullName>
    </recommendedName>
</protein>
<dbReference type="InterPro" id="IPR053198">
    <property type="entry name" value="Gynoecium_Dev_Regulator"/>
</dbReference>
<sequence>MVSYGGRIQPCPHDATRLSYVGGESRIVALDRSTRLPALLAKLASLLPPPAADPLALKYQLPGEGLDVLISIAEDDDLEHLMAEYDRLQQIKPAAPRLRLFLFPVRTLPPRPSAALLDALLAVQKTPSSADFLFDFDQDFVPPPAVKVTTKEIAPPPLMVFDSLPREAPAKPSLAKADRHQQQQNDTSLDFTAATVAFSSEEIQKMKKIAANPPPLEHQVLRFPEKSAMSPHPSAPYCWVGHTGGGASVARYASFVPTADLTMYMIPASPGGFYAPAASQMAVEPYSAVTGGQVAYDSTGRVVFHPNVAPTYPTVTSVSALSHVDAVVKALQPSEVS</sequence>
<dbReference type="Proteomes" id="UP000734854">
    <property type="component" value="Unassembled WGS sequence"/>
</dbReference>
<comment type="caution">
    <text evidence="2">The sequence shown here is derived from an EMBL/GenBank/DDBJ whole genome shotgun (WGS) entry which is preliminary data.</text>
</comment>
<dbReference type="AlphaFoldDB" id="A0A8J5HR99"/>
<name>A0A8J5HR99_ZINOF</name>
<dbReference type="PANTHER" id="PTHR31066">
    <property type="entry name" value="OS05G0427100 PROTEIN-RELATED"/>
    <property type="match status" value="1"/>
</dbReference>
<dbReference type="SMART" id="SM00666">
    <property type="entry name" value="PB1"/>
    <property type="match status" value="1"/>
</dbReference>
<gene>
    <name evidence="2" type="ORF">ZIOFF_005759</name>
</gene>